<dbReference type="GO" id="GO:0000502">
    <property type="term" value="C:proteasome complex"/>
    <property type="evidence" value="ECO:0007669"/>
    <property type="project" value="UniProtKB-KW"/>
</dbReference>
<evidence type="ECO:0000256" key="1">
    <source>
        <dbReference type="SAM" id="MobiDB-lite"/>
    </source>
</evidence>
<organism evidence="5 6">
    <name type="scientific">Bogoriella caseilytica</name>
    <dbReference type="NCBI Taxonomy" id="56055"/>
    <lineage>
        <taxon>Bacteria</taxon>
        <taxon>Bacillati</taxon>
        <taxon>Actinomycetota</taxon>
        <taxon>Actinomycetes</taxon>
        <taxon>Micrococcales</taxon>
        <taxon>Bogoriellaceae</taxon>
        <taxon>Bogoriella</taxon>
    </lineage>
</organism>
<evidence type="ECO:0000259" key="4">
    <source>
        <dbReference type="Pfam" id="PF25583"/>
    </source>
</evidence>
<gene>
    <name evidence="5" type="ORF">EDD31_2815</name>
</gene>
<keyword evidence="6" id="KW-1185">Reference proteome</keyword>
<dbReference type="PIRSF" id="PIRSF016838">
    <property type="entry name" value="PafC"/>
    <property type="match status" value="1"/>
</dbReference>
<dbReference type="InterPro" id="IPR028349">
    <property type="entry name" value="PafC-like"/>
</dbReference>
<dbReference type="PROSITE" id="PS52050">
    <property type="entry name" value="WYL"/>
    <property type="match status" value="1"/>
</dbReference>
<dbReference type="Pfam" id="PF19187">
    <property type="entry name" value="HTH_PafC"/>
    <property type="match status" value="1"/>
</dbReference>
<feature type="domain" description="WYL" evidence="2">
    <location>
        <begin position="154"/>
        <end position="218"/>
    </location>
</feature>
<feature type="domain" description="PafC HTH" evidence="3">
    <location>
        <begin position="7"/>
        <end position="123"/>
    </location>
</feature>
<dbReference type="Proteomes" id="UP000280668">
    <property type="component" value="Unassembled WGS sequence"/>
</dbReference>
<dbReference type="PANTHER" id="PTHR34580">
    <property type="match status" value="1"/>
</dbReference>
<protein>
    <submittedName>
        <fullName evidence="5">Proteasome accessory factor C</fullName>
    </submittedName>
</protein>
<proteinExistence type="predicted"/>
<name>A0A3N2BGQ4_9MICO</name>
<accession>A0A3N2BGQ4</accession>
<sequence length="333" mass="35660">MAERTPERLTRLLALVAYLAEHPEGVPVAQAAAHFEVAESQLLADINLLWVSGTPGYLPHDLIDFHADALDHGVIRLLEARGMDRPLRLAPGEAVALIVALRRLRESAGEAAPGALDSALAKLIGAAGESATAAEAVTVVARDSDPALQEREQSVREALRLKHRVWLRYVSAGDAVTERTVDPVMLHDDGGVPVLRGWCHRARGARSFRLDRILALEILDEEAAAHPDLTPSEQGSGPGESPDALRATIHLASAARWVAEKVPAEKVTDGPEGSFFLTVRIGDRAWATNLLLSLGEHVLGVTPAEVGRDVASRARAALAEYEQLGHPFDTSAP</sequence>
<dbReference type="PANTHER" id="PTHR34580:SF1">
    <property type="entry name" value="PROTEIN PAFC"/>
    <property type="match status" value="1"/>
</dbReference>
<dbReference type="InterPro" id="IPR026881">
    <property type="entry name" value="WYL_dom"/>
</dbReference>
<evidence type="ECO:0000259" key="2">
    <source>
        <dbReference type="Pfam" id="PF13280"/>
    </source>
</evidence>
<comment type="caution">
    <text evidence="5">The sequence shown here is derived from an EMBL/GenBank/DDBJ whole genome shotgun (WGS) entry which is preliminary data.</text>
</comment>
<keyword evidence="5" id="KW-0647">Proteasome</keyword>
<dbReference type="RefSeq" id="WP_123304694.1">
    <property type="nucleotide sequence ID" value="NZ_RKHK01000001.1"/>
</dbReference>
<dbReference type="OrthoDB" id="3268930at2"/>
<dbReference type="Pfam" id="PF25583">
    <property type="entry name" value="WCX"/>
    <property type="match status" value="1"/>
</dbReference>
<evidence type="ECO:0000259" key="3">
    <source>
        <dbReference type="Pfam" id="PF19187"/>
    </source>
</evidence>
<feature type="region of interest" description="Disordered" evidence="1">
    <location>
        <begin position="225"/>
        <end position="244"/>
    </location>
</feature>
<dbReference type="InterPro" id="IPR057727">
    <property type="entry name" value="WCX_dom"/>
</dbReference>
<dbReference type="EMBL" id="RKHK01000001">
    <property type="protein sequence ID" value="ROR74400.1"/>
    <property type="molecule type" value="Genomic_DNA"/>
</dbReference>
<dbReference type="InterPro" id="IPR051534">
    <property type="entry name" value="CBASS_pafABC_assoc_protein"/>
</dbReference>
<dbReference type="Pfam" id="PF13280">
    <property type="entry name" value="WYL"/>
    <property type="match status" value="1"/>
</dbReference>
<evidence type="ECO:0000313" key="5">
    <source>
        <dbReference type="EMBL" id="ROR74400.1"/>
    </source>
</evidence>
<feature type="domain" description="WCX" evidence="4">
    <location>
        <begin position="245"/>
        <end position="318"/>
    </location>
</feature>
<evidence type="ECO:0000313" key="6">
    <source>
        <dbReference type="Proteomes" id="UP000280668"/>
    </source>
</evidence>
<dbReference type="InterPro" id="IPR043839">
    <property type="entry name" value="PafC_HTH"/>
</dbReference>
<reference evidence="5 6" key="1">
    <citation type="submission" date="2018-11" db="EMBL/GenBank/DDBJ databases">
        <title>Sequencing the genomes of 1000 actinobacteria strains.</title>
        <authorList>
            <person name="Klenk H.-P."/>
        </authorList>
    </citation>
    <scope>NUCLEOTIDE SEQUENCE [LARGE SCALE GENOMIC DNA]</scope>
    <source>
        <strain evidence="5 6">DSM 11294</strain>
    </source>
</reference>
<dbReference type="AlphaFoldDB" id="A0A3N2BGQ4"/>